<organism evidence="3 4">
    <name type="scientific">Nocardioides luteus</name>
    <dbReference type="NCBI Taxonomy" id="1844"/>
    <lineage>
        <taxon>Bacteria</taxon>
        <taxon>Bacillati</taxon>
        <taxon>Actinomycetota</taxon>
        <taxon>Actinomycetes</taxon>
        <taxon>Propionibacteriales</taxon>
        <taxon>Nocardioidaceae</taxon>
        <taxon>Nocardioides</taxon>
    </lineage>
</organism>
<reference evidence="3" key="2">
    <citation type="submission" date="2023-01" db="EMBL/GenBank/DDBJ databases">
        <authorList>
            <person name="Sun Q."/>
            <person name="Evtushenko L."/>
        </authorList>
    </citation>
    <scope>NUCLEOTIDE SEQUENCE</scope>
    <source>
        <strain evidence="3">VKM Ac-1246</strain>
    </source>
</reference>
<dbReference type="PROSITE" id="PS51257">
    <property type="entry name" value="PROKAR_LIPOPROTEIN"/>
    <property type="match status" value="1"/>
</dbReference>
<feature type="region of interest" description="Disordered" evidence="1">
    <location>
        <begin position="25"/>
        <end position="54"/>
    </location>
</feature>
<protein>
    <recommendedName>
        <fullName evidence="5">Lipoprotein</fullName>
    </recommendedName>
</protein>
<accession>A0ABQ5SPW1</accession>
<evidence type="ECO:0000313" key="4">
    <source>
        <dbReference type="Proteomes" id="UP001142292"/>
    </source>
</evidence>
<reference evidence="3" key="1">
    <citation type="journal article" date="2014" name="Int. J. Syst. Evol. Microbiol.">
        <title>Complete genome of a new Firmicutes species belonging to the dominant human colonic microbiota ('Ruminococcus bicirculans') reveals two chromosomes and a selective capacity to utilize plant glucans.</title>
        <authorList>
            <consortium name="NISC Comparative Sequencing Program"/>
            <person name="Wegmann U."/>
            <person name="Louis P."/>
            <person name="Goesmann A."/>
            <person name="Henrissat B."/>
            <person name="Duncan S.H."/>
            <person name="Flint H.J."/>
        </authorList>
    </citation>
    <scope>NUCLEOTIDE SEQUENCE</scope>
    <source>
        <strain evidence="3">VKM Ac-1246</strain>
    </source>
</reference>
<evidence type="ECO:0000256" key="2">
    <source>
        <dbReference type="SAM" id="SignalP"/>
    </source>
</evidence>
<dbReference type="EMBL" id="BSEL01000001">
    <property type="protein sequence ID" value="GLJ66192.1"/>
    <property type="molecule type" value="Genomic_DNA"/>
</dbReference>
<feature type="chain" id="PRO_5046809344" description="Lipoprotein" evidence="2">
    <location>
        <begin position="21"/>
        <end position="200"/>
    </location>
</feature>
<dbReference type="Proteomes" id="UP001142292">
    <property type="component" value="Unassembled WGS sequence"/>
</dbReference>
<sequence>MRMSRPVTVAALTLTIAIFAGGCSPEEDLSTKEAKSGSTGSPSESREPSASSGWKTASVKIAQIQVPLEWTISSSADQAQIVRAPKDSIGLSPGSGKIVAGPHAGDGDDENAVNALAELREVALANDLKTLKRLPNEAINGSIFYHFRGEDEHTWQDHFGTVLPGGDDRFTISWDFTKADIDRKGAEALIAQIMPTYKPL</sequence>
<comment type="caution">
    <text evidence="3">The sequence shown here is derived from an EMBL/GenBank/DDBJ whole genome shotgun (WGS) entry which is preliminary data.</text>
</comment>
<proteinExistence type="predicted"/>
<name>A0ABQ5SPW1_9ACTN</name>
<evidence type="ECO:0008006" key="5">
    <source>
        <dbReference type="Google" id="ProtNLM"/>
    </source>
</evidence>
<keyword evidence="2" id="KW-0732">Signal</keyword>
<dbReference type="RefSeq" id="WP_189117040.1">
    <property type="nucleotide sequence ID" value="NZ_BMRK01000002.1"/>
</dbReference>
<gene>
    <name evidence="3" type="ORF">GCM10017579_02280</name>
</gene>
<evidence type="ECO:0000313" key="3">
    <source>
        <dbReference type="EMBL" id="GLJ66192.1"/>
    </source>
</evidence>
<keyword evidence="4" id="KW-1185">Reference proteome</keyword>
<evidence type="ECO:0000256" key="1">
    <source>
        <dbReference type="SAM" id="MobiDB-lite"/>
    </source>
</evidence>
<feature type="signal peptide" evidence="2">
    <location>
        <begin position="1"/>
        <end position="20"/>
    </location>
</feature>